<evidence type="ECO:0000313" key="1">
    <source>
        <dbReference type="EMBL" id="GEN44963.1"/>
    </source>
</evidence>
<dbReference type="Proteomes" id="UP000321440">
    <property type="component" value="Unassembled WGS sequence"/>
</dbReference>
<gene>
    <name evidence="1" type="primary">ylxP</name>
    <name evidence="1" type="ORF">AHA02nite_07390</name>
</gene>
<dbReference type="PANTHER" id="PTHR36441">
    <property type="entry name" value="HYPOTHETICAL CYTOSOLIC PROTEIN"/>
    <property type="match status" value="1"/>
</dbReference>
<keyword evidence="2" id="KW-1185">Reference proteome</keyword>
<comment type="caution">
    <text evidence="1">The sequence shown here is derived from an EMBL/GenBank/DDBJ whole genome shotgun (WGS) entry which is preliminary data.</text>
</comment>
<dbReference type="AlphaFoldDB" id="A0A511W4L6"/>
<proteinExistence type="predicted"/>
<dbReference type="Pfam" id="PF04456">
    <property type="entry name" value="DUF503"/>
    <property type="match status" value="1"/>
</dbReference>
<sequence length="92" mass="10680">MIGYAYVECLLYDVQSLKGKRSIIKQVTNQITKKFNVSMTEIDFHDTWQRSAFGIAVVSTDKVMAERVLQQVVETIESRTDLDTTIIEYEWL</sequence>
<accession>A0A511W4L6</accession>
<dbReference type="EMBL" id="BJYA01000002">
    <property type="protein sequence ID" value="GEN44963.1"/>
    <property type="molecule type" value="Genomic_DNA"/>
</dbReference>
<dbReference type="SUPFAM" id="SSF103007">
    <property type="entry name" value="Hypothetical protein TT1725"/>
    <property type="match status" value="1"/>
</dbReference>
<protein>
    <recommendedName>
        <fullName evidence="3">DUF503 domain-containing protein</fullName>
    </recommendedName>
</protein>
<dbReference type="InterPro" id="IPR036746">
    <property type="entry name" value="TT1725-like_sf"/>
</dbReference>
<dbReference type="Gene3D" id="3.30.70.1120">
    <property type="entry name" value="TT1725-like"/>
    <property type="match status" value="1"/>
</dbReference>
<evidence type="ECO:0000313" key="2">
    <source>
        <dbReference type="Proteomes" id="UP000321440"/>
    </source>
</evidence>
<dbReference type="PANTHER" id="PTHR36441:SF1">
    <property type="entry name" value="DUF503 DOMAIN-CONTAINING PROTEIN"/>
    <property type="match status" value="1"/>
</dbReference>
<evidence type="ECO:0008006" key="3">
    <source>
        <dbReference type="Google" id="ProtNLM"/>
    </source>
</evidence>
<dbReference type="RefSeq" id="WP_146814501.1">
    <property type="nucleotide sequence ID" value="NZ_BJYA01000002.1"/>
</dbReference>
<name>A0A511W4L6_9BACI</name>
<organism evidence="1 2">
    <name type="scientific">Alkalibacillus haloalkaliphilus</name>
    <dbReference type="NCBI Taxonomy" id="94136"/>
    <lineage>
        <taxon>Bacteria</taxon>
        <taxon>Bacillati</taxon>
        <taxon>Bacillota</taxon>
        <taxon>Bacilli</taxon>
        <taxon>Bacillales</taxon>
        <taxon>Bacillaceae</taxon>
        <taxon>Alkalibacillus</taxon>
    </lineage>
</organism>
<dbReference type="InterPro" id="IPR007546">
    <property type="entry name" value="DUF503"/>
</dbReference>
<reference evidence="1 2" key="1">
    <citation type="submission" date="2019-07" db="EMBL/GenBank/DDBJ databases">
        <title>Whole genome shotgun sequence of Alkalibacillus haloalkaliphilus NBRC 103110.</title>
        <authorList>
            <person name="Hosoyama A."/>
            <person name="Uohara A."/>
            <person name="Ohji S."/>
            <person name="Ichikawa N."/>
        </authorList>
    </citation>
    <scope>NUCLEOTIDE SEQUENCE [LARGE SCALE GENOMIC DNA]</scope>
    <source>
        <strain evidence="1 2">NBRC 103110</strain>
    </source>
</reference>
<dbReference type="OrthoDB" id="9809023at2"/>